<dbReference type="PANTHER" id="PTHR22576">
    <property type="entry name" value="MUCOSA ASSOCIATED LYMPHOID TISSUE LYMPHOMA TRANSLOCATION PROTEIN 1/PARACASPASE"/>
    <property type="match status" value="1"/>
</dbReference>
<protein>
    <recommendedName>
        <fullName evidence="4">OmpR/PhoB-type domain-containing protein</fullName>
    </recommendedName>
</protein>
<dbReference type="SMART" id="SM00862">
    <property type="entry name" value="Trans_reg_C"/>
    <property type="match status" value="1"/>
</dbReference>
<dbReference type="InterPro" id="IPR052039">
    <property type="entry name" value="Caspase-related_regulators"/>
</dbReference>
<reference evidence="5" key="2">
    <citation type="submission" date="2020-09" db="EMBL/GenBank/DDBJ databases">
        <authorList>
            <person name="Sun Q."/>
            <person name="Zhou Y."/>
        </authorList>
    </citation>
    <scope>NUCLEOTIDE SEQUENCE</scope>
    <source>
        <strain evidence="5">CGMCC 1.3617</strain>
    </source>
</reference>
<dbReference type="Gene3D" id="3.40.50.1460">
    <property type="match status" value="1"/>
</dbReference>
<dbReference type="CDD" id="cd00383">
    <property type="entry name" value="trans_reg_C"/>
    <property type="match status" value="1"/>
</dbReference>
<dbReference type="InterPro" id="IPR001867">
    <property type="entry name" value="OmpR/PhoB-type_DNA-bd"/>
</dbReference>
<dbReference type="Pfam" id="PF00656">
    <property type="entry name" value="Peptidase_C14"/>
    <property type="match status" value="1"/>
</dbReference>
<dbReference type="GO" id="GO:0004197">
    <property type="term" value="F:cysteine-type endopeptidase activity"/>
    <property type="evidence" value="ECO:0007669"/>
    <property type="project" value="InterPro"/>
</dbReference>
<feature type="domain" description="OmpR/PhoB-type" evidence="4">
    <location>
        <begin position="1"/>
        <end position="95"/>
    </location>
</feature>
<organism evidence="5 6">
    <name type="scientific">Neoroseomonas lacus</name>
    <dbReference type="NCBI Taxonomy" id="287609"/>
    <lineage>
        <taxon>Bacteria</taxon>
        <taxon>Pseudomonadati</taxon>
        <taxon>Pseudomonadota</taxon>
        <taxon>Alphaproteobacteria</taxon>
        <taxon>Acetobacterales</taxon>
        <taxon>Acetobacteraceae</taxon>
        <taxon>Neoroseomonas</taxon>
    </lineage>
</organism>
<comment type="caution">
    <text evidence="5">The sequence shown here is derived from an EMBL/GenBank/DDBJ whole genome shotgun (WGS) entry which is preliminary data.</text>
</comment>
<reference evidence="5" key="1">
    <citation type="journal article" date="2014" name="Int. J. Syst. Evol. Microbiol.">
        <title>Complete genome sequence of Corynebacterium casei LMG S-19264T (=DSM 44701T), isolated from a smear-ripened cheese.</title>
        <authorList>
            <consortium name="US DOE Joint Genome Institute (JGI-PGF)"/>
            <person name="Walter F."/>
            <person name="Albersmeier A."/>
            <person name="Kalinowski J."/>
            <person name="Ruckert C."/>
        </authorList>
    </citation>
    <scope>NUCLEOTIDE SEQUENCE</scope>
    <source>
        <strain evidence="5">CGMCC 1.3617</strain>
    </source>
</reference>
<dbReference type="GO" id="GO:0000160">
    <property type="term" value="P:phosphorelay signal transduction system"/>
    <property type="evidence" value="ECO:0007669"/>
    <property type="project" value="InterPro"/>
</dbReference>
<evidence type="ECO:0000313" key="6">
    <source>
        <dbReference type="Proteomes" id="UP000661507"/>
    </source>
</evidence>
<dbReference type="InterPro" id="IPR016032">
    <property type="entry name" value="Sig_transdc_resp-reg_C-effctor"/>
</dbReference>
<dbReference type="EMBL" id="BMKW01000023">
    <property type="protein sequence ID" value="GGJ42401.1"/>
    <property type="molecule type" value="Genomic_DNA"/>
</dbReference>
<sequence>MLCFAGFSLDLSQCVLRREDQQVPLRPKAFDALRYLAEHPHQLLTKEELLQALWPGVWVTDDSLSQCIRAVRLALDDTHHQLVQTVPRRGYVFAVDVIRSMLRHSEDVPVTASQQPQSAPILVRPIPRRHSGPPHHSILWLSAAALSFAFTVFVGAAYWRMNVRPAALALADASPEYVATRAAATDASPVERRVALVVGNGSYDAVDLPGARRDAAAVAQALRQIGFANVVLLQDPPHQVLLAALGEFALAAEDADWAVIYYAGRGAEVGGAQFLVPAGAVPASSYALSTEAIALTSLLRSAASARRLRLIVFDACRVAPGVADPRPIPSILWAHPTWTTELSPRGATLVAFSTAQGQQAVDGAGSYGPYAEALLAAMDTPGLELGAAFRGVRDRVLKVTDGRQEPFLYGSLPAEPLYFRPP</sequence>
<dbReference type="GO" id="GO:0003677">
    <property type="term" value="F:DNA binding"/>
    <property type="evidence" value="ECO:0007669"/>
    <property type="project" value="UniProtKB-UniRule"/>
</dbReference>
<name>A0A917P0M0_9PROT</name>
<evidence type="ECO:0000313" key="5">
    <source>
        <dbReference type="EMBL" id="GGJ42401.1"/>
    </source>
</evidence>
<keyword evidence="6" id="KW-1185">Reference proteome</keyword>
<gene>
    <name evidence="5" type="ORF">GCM10011320_57510</name>
</gene>
<feature type="DNA-binding region" description="OmpR/PhoB-type" evidence="2">
    <location>
        <begin position="1"/>
        <end position="95"/>
    </location>
</feature>
<accession>A0A917P0M0</accession>
<dbReference type="PANTHER" id="PTHR22576:SF37">
    <property type="entry name" value="MUCOSA-ASSOCIATED LYMPHOID TISSUE LYMPHOMA TRANSLOCATION PROTEIN 1"/>
    <property type="match status" value="1"/>
</dbReference>
<dbReference type="InterPro" id="IPR029030">
    <property type="entry name" value="Caspase-like_dom_sf"/>
</dbReference>
<keyword evidence="1 2" id="KW-0238">DNA-binding</keyword>
<dbReference type="InterPro" id="IPR036388">
    <property type="entry name" value="WH-like_DNA-bd_sf"/>
</dbReference>
<keyword evidence="3" id="KW-0472">Membrane</keyword>
<dbReference type="Gene3D" id="1.10.10.10">
    <property type="entry name" value="Winged helix-like DNA-binding domain superfamily/Winged helix DNA-binding domain"/>
    <property type="match status" value="1"/>
</dbReference>
<dbReference type="PROSITE" id="PS51755">
    <property type="entry name" value="OMPR_PHOB"/>
    <property type="match status" value="1"/>
</dbReference>
<dbReference type="Pfam" id="PF00486">
    <property type="entry name" value="Trans_reg_C"/>
    <property type="match status" value="1"/>
</dbReference>
<evidence type="ECO:0000256" key="2">
    <source>
        <dbReference type="PROSITE-ProRule" id="PRU01091"/>
    </source>
</evidence>
<dbReference type="GO" id="GO:0006508">
    <property type="term" value="P:proteolysis"/>
    <property type="evidence" value="ECO:0007669"/>
    <property type="project" value="InterPro"/>
</dbReference>
<dbReference type="Proteomes" id="UP000661507">
    <property type="component" value="Unassembled WGS sequence"/>
</dbReference>
<proteinExistence type="predicted"/>
<dbReference type="InterPro" id="IPR011600">
    <property type="entry name" value="Pept_C14_caspase"/>
</dbReference>
<evidence type="ECO:0000259" key="4">
    <source>
        <dbReference type="PROSITE" id="PS51755"/>
    </source>
</evidence>
<dbReference type="GO" id="GO:0006355">
    <property type="term" value="P:regulation of DNA-templated transcription"/>
    <property type="evidence" value="ECO:0007669"/>
    <property type="project" value="InterPro"/>
</dbReference>
<evidence type="ECO:0000256" key="3">
    <source>
        <dbReference type="SAM" id="Phobius"/>
    </source>
</evidence>
<feature type="transmembrane region" description="Helical" evidence="3">
    <location>
        <begin position="138"/>
        <end position="159"/>
    </location>
</feature>
<dbReference type="SUPFAM" id="SSF46894">
    <property type="entry name" value="C-terminal effector domain of the bipartite response regulators"/>
    <property type="match status" value="1"/>
</dbReference>
<evidence type="ECO:0000256" key="1">
    <source>
        <dbReference type="ARBA" id="ARBA00023125"/>
    </source>
</evidence>
<keyword evidence="3" id="KW-1133">Transmembrane helix</keyword>
<keyword evidence="3" id="KW-0812">Transmembrane</keyword>
<dbReference type="SUPFAM" id="SSF52129">
    <property type="entry name" value="Caspase-like"/>
    <property type="match status" value="1"/>
</dbReference>
<dbReference type="AlphaFoldDB" id="A0A917P0M0"/>